<sequence>MTTADAATKLAGHGVAVLLPRQWEGRIYQRAVPAAPAASPATVSHAAAAGPAYPHPTGWPGERTHSVMHLANFALPASRGDYGTGAVERMGAAHIFIALLEFGSDCLGTALYEPRGLPRVSAGQFNPNGMQRRVAGQAGFQHFFTERNRPFCLYVVLGSHRQAVPLTKQVNAVLDQIEVSP</sequence>
<protein>
    <submittedName>
        <fullName evidence="1">Uncharacterized protein</fullName>
    </submittedName>
</protein>
<dbReference type="Proteomes" id="UP001183176">
    <property type="component" value="Unassembled WGS sequence"/>
</dbReference>
<comment type="caution">
    <text evidence="1">The sequence shown here is derived from an EMBL/GenBank/DDBJ whole genome shotgun (WGS) entry which is preliminary data.</text>
</comment>
<gene>
    <name evidence="1" type="ORF">RM423_17575</name>
</gene>
<keyword evidence="2" id="KW-1185">Reference proteome</keyword>
<dbReference type="EMBL" id="JAVREH010000031">
    <property type="protein sequence ID" value="MDT0263200.1"/>
    <property type="molecule type" value="Genomic_DNA"/>
</dbReference>
<reference evidence="2" key="1">
    <citation type="submission" date="2023-07" db="EMBL/GenBank/DDBJ databases">
        <title>30 novel species of actinomycetes from the DSMZ collection.</title>
        <authorList>
            <person name="Nouioui I."/>
        </authorList>
    </citation>
    <scope>NUCLEOTIDE SEQUENCE [LARGE SCALE GENOMIC DNA]</scope>
    <source>
        <strain evidence="2">DSM 44399</strain>
    </source>
</reference>
<accession>A0ABU2JDY2</accession>
<dbReference type="RefSeq" id="WP_311424347.1">
    <property type="nucleotide sequence ID" value="NZ_JAVREH010000031.1"/>
</dbReference>
<organism evidence="1 2">
    <name type="scientific">Jatrophihabitans lederbergiae</name>
    <dbReference type="NCBI Taxonomy" id="3075547"/>
    <lineage>
        <taxon>Bacteria</taxon>
        <taxon>Bacillati</taxon>
        <taxon>Actinomycetota</taxon>
        <taxon>Actinomycetes</taxon>
        <taxon>Jatrophihabitantales</taxon>
        <taxon>Jatrophihabitantaceae</taxon>
        <taxon>Jatrophihabitans</taxon>
    </lineage>
</organism>
<evidence type="ECO:0000313" key="1">
    <source>
        <dbReference type="EMBL" id="MDT0263200.1"/>
    </source>
</evidence>
<proteinExistence type="predicted"/>
<evidence type="ECO:0000313" key="2">
    <source>
        <dbReference type="Proteomes" id="UP001183176"/>
    </source>
</evidence>
<name>A0ABU2JDY2_9ACTN</name>